<dbReference type="GO" id="GO:0005315">
    <property type="term" value="F:phosphate transmembrane transporter activity"/>
    <property type="evidence" value="ECO:0007669"/>
    <property type="project" value="InterPro"/>
</dbReference>
<evidence type="ECO:0000256" key="6">
    <source>
        <dbReference type="ARBA" id="ARBA00022592"/>
    </source>
</evidence>
<proteinExistence type="inferred from homology"/>
<evidence type="ECO:0000256" key="9">
    <source>
        <dbReference type="ARBA" id="ARBA00023136"/>
    </source>
</evidence>
<comment type="similarity">
    <text evidence="2 10">Belongs to the binding-protein-dependent transport system permease family. CysTW subfamily.</text>
</comment>
<dbReference type="CDD" id="cd06261">
    <property type="entry name" value="TM_PBP2"/>
    <property type="match status" value="1"/>
</dbReference>
<keyword evidence="8 10" id="KW-1133">Transmembrane helix</keyword>
<keyword evidence="7 10" id="KW-0812">Transmembrane</keyword>
<evidence type="ECO:0000256" key="7">
    <source>
        <dbReference type="ARBA" id="ARBA00022692"/>
    </source>
</evidence>
<dbReference type="EMBL" id="JOKH01000001">
    <property type="protein sequence ID" value="KEQ19021.1"/>
    <property type="molecule type" value="Genomic_DNA"/>
</dbReference>
<evidence type="ECO:0000256" key="1">
    <source>
        <dbReference type="ARBA" id="ARBA00004651"/>
    </source>
</evidence>
<feature type="domain" description="ABC transmembrane type-1" evidence="11">
    <location>
        <begin position="63"/>
        <end position="266"/>
    </location>
</feature>
<evidence type="ECO:0000256" key="3">
    <source>
        <dbReference type="ARBA" id="ARBA00016864"/>
    </source>
</evidence>
<gene>
    <name evidence="12" type="ORF">GZ78_03030</name>
</gene>
<dbReference type="PANTHER" id="PTHR42922">
    <property type="entry name" value="PHOSPHATE TRANSPORT SYSTEM PERMEASE PROTEIN PSTA"/>
    <property type="match status" value="1"/>
</dbReference>
<feature type="transmembrane region" description="Helical" evidence="10">
    <location>
        <begin position="9"/>
        <end position="34"/>
    </location>
</feature>
<evidence type="ECO:0000313" key="13">
    <source>
        <dbReference type="Proteomes" id="UP000028073"/>
    </source>
</evidence>
<sequence>MPVRKLKNFAFIGFCICCALFGLIVLASVLYSLVGQGLAGMGQHIFTELTPGPGSPGGLKNAIVGSLILTGLGILIAAPLGVLAGTWLSESEQSSKIAETLRFLNGMLMSAPSILVGLFVYKVVVVTTGTFSGWAGAIALAILALPVIVSTTEEMLRLVPTTLKEAGTGLGAPRWRVITQLCYRAAGPGIITGILLSVARITGETAPLLFTALNSNFMSTDLDKPMANLPVTIYQYALSPYESWNELAWAGALLITVFILIINILSTALPRWIKARKAAK</sequence>
<dbReference type="AlphaFoldDB" id="A0A081NKP8"/>
<organism evidence="12 13">
    <name type="scientific">Endozoicomonas numazuensis</name>
    <dbReference type="NCBI Taxonomy" id="1137799"/>
    <lineage>
        <taxon>Bacteria</taxon>
        <taxon>Pseudomonadati</taxon>
        <taxon>Pseudomonadota</taxon>
        <taxon>Gammaproteobacteria</taxon>
        <taxon>Oceanospirillales</taxon>
        <taxon>Endozoicomonadaceae</taxon>
        <taxon>Endozoicomonas</taxon>
    </lineage>
</organism>
<evidence type="ECO:0000259" key="11">
    <source>
        <dbReference type="PROSITE" id="PS50928"/>
    </source>
</evidence>
<keyword evidence="6" id="KW-0592">Phosphate transport</keyword>
<name>A0A081NKP8_9GAMM</name>
<feature type="transmembrane region" description="Helical" evidence="10">
    <location>
        <begin position="247"/>
        <end position="270"/>
    </location>
</feature>
<protein>
    <recommendedName>
        <fullName evidence="3 10">Phosphate transport system permease protein PstA</fullName>
    </recommendedName>
</protein>
<keyword evidence="9 10" id="KW-0472">Membrane</keyword>
<feature type="transmembrane region" description="Helical" evidence="10">
    <location>
        <begin position="63"/>
        <end position="88"/>
    </location>
</feature>
<evidence type="ECO:0000256" key="8">
    <source>
        <dbReference type="ARBA" id="ARBA00022989"/>
    </source>
</evidence>
<comment type="caution">
    <text evidence="12">The sequence shown here is derived from an EMBL/GenBank/DDBJ whole genome shotgun (WGS) entry which is preliminary data.</text>
</comment>
<dbReference type="InterPro" id="IPR051408">
    <property type="entry name" value="Phosphate_transprt_permease"/>
</dbReference>
<dbReference type="InterPro" id="IPR000515">
    <property type="entry name" value="MetI-like"/>
</dbReference>
<dbReference type="NCBIfam" id="TIGR00974">
    <property type="entry name" value="3a0107s02c"/>
    <property type="match status" value="1"/>
</dbReference>
<dbReference type="Proteomes" id="UP000028073">
    <property type="component" value="Unassembled WGS sequence"/>
</dbReference>
<evidence type="ECO:0000256" key="2">
    <source>
        <dbReference type="ARBA" id="ARBA00007069"/>
    </source>
</evidence>
<dbReference type="PANTHER" id="PTHR42922:SF1">
    <property type="entry name" value="PHOSPHATE TRANSPORT SYSTEM PERMEASE PROTEIN PSTA"/>
    <property type="match status" value="1"/>
</dbReference>
<dbReference type="STRING" id="1137799.GZ78_03030"/>
<dbReference type="OrthoDB" id="9785113at2"/>
<dbReference type="SUPFAM" id="SSF161098">
    <property type="entry name" value="MetI-like"/>
    <property type="match status" value="1"/>
</dbReference>
<reference evidence="12 13" key="1">
    <citation type="submission" date="2014-06" db="EMBL/GenBank/DDBJ databases">
        <title>Whole Genome Sequences of Three Symbiotic Endozoicomonas Bacteria.</title>
        <authorList>
            <person name="Neave M.J."/>
            <person name="Apprill A."/>
            <person name="Voolstra C.R."/>
        </authorList>
    </citation>
    <scope>NUCLEOTIDE SEQUENCE [LARGE SCALE GENOMIC DNA]</scope>
    <source>
        <strain evidence="12 13">DSM 25634</strain>
    </source>
</reference>
<feature type="transmembrane region" description="Helical" evidence="10">
    <location>
        <begin position="181"/>
        <end position="201"/>
    </location>
</feature>
<feature type="transmembrane region" description="Helical" evidence="10">
    <location>
        <begin position="100"/>
        <end position="125"/>
    </location>
</feature>
<comment type="subcellular location">
    <subcellularLocation>
        <location evidence="10">Cell inner membrane</location>
        <topology evidence="10">Multi-pass membrane protein</topology>
    </subcellularLocation>
    <subcellularLocation>
        <location evidence="1">Cell membrane</location>
        <topology evidence="1">Multi-pass membrane protein</topology>
    </subcellularLocation>
</comment>
<dbReference type="PROSITE" id="PS50928">
    <property type="entry name" value="ABC_TM1"/>
    <property type="match status" value="1"/>
</dbReference>
<evidence type="ECO:0000256" key="4">
    <source>
        <dbReference type="ARBA" id="ARBA00022448"/>
    </source>
</evidence>
<keyword evidence="5 10" id="KW-1003">Cell membrane</keyword>
<dbReference type="InterPro" id="IPR005672">
    <property type="entry name" value="Phosphate_PstA"/>
</dbReference>
<dbReference type="eggNOG" id="COG0581">
    <property type="taxonomic scope" value="Bacteria"/>
</dbReference>
<dbReference type="Pfam" id="PF00528">
    <property type="entry name" value="BPD_transp_1"/>
    <property type="match status" value="1"/>
</dbReference>
<accession>A0A081NKP8</accession>
<dbReference type="GO" id="GO:0005886">
    <property type="term" value="C:plasma membrane"/>
    <property type="evidence" value="ECO:0007669"/>
    <property type="project" value="UniProtKB-SubCell"/>
</dbReference>
<dbReference type="GO" id="GO:0035435">
    <property type="term" value="P:phosphate ion transmembrane transport"/>
    <property type="evidence" value="ECO:0007669"/>
    <property type="project" value="InterPro"/>
</dbReference>
<evidence type="ECO:0000256" key="5">
    <source>
        <dbReference type="ARBA" id="ARBA00022475"/>
    </source>
</evidence>
<dbReference type="RefSeq" id="WP_034832596.1">
    <property type="nucleotide sequence ID" value="NZ_JOKH01000001.1"/>
</dbReference>
<dbReference type="InterPro" id="IPR035906">
    <property type="entry name" value="MetI-like_sf"/>
</dbReference>
<evidence type="ECO:0000313" key="12">
    <source>
        <dbReference type="EMBL" id="KEQ19021.1"/>
    </source>
</evidence>
<dbReference type="Gene3D" id="1.10.3720.10">
    <property type="entry name" value="MetI-like"/>
    <property type="match status" value="1"/>
</dbReference>
<evidence type="ECO:0000256" key="10">
    <source>
        <dbReference type="RuleBase" id="RU363043"/>
    </source>
</evidence>
<keyword evidence="4" id="KW-0813">Transport</keyword>
<keyword evidence="13" id="KW-1185">Reference proteome</keyword>
<feature type="transmembrane region" description="Helical" evidence="10">
    <location>
        <begin position="131"/>
        <end position="149"/>
    </location>
</feature>